<dbReference type="Pfam" id="PF13535">
    <property type="entry name" value="ATP-grasp_4"/>
    <property type="match status" value="1"/>
</dbReference>
<dbReference type="AlphaFoldDB" id="U7D5H0"/>
<keyword evidence="1" id="KW-0436">Ligase</keyword>
<dbReference type="PANTHER" id="PTHR43585">
    <property type="entry name" value="FUMIPYRROLE BIOSYNTHESIS PROTEIN C"/>
    <property type="match status" value="1"/>
</dbReference>
<dbReference type="InterPro" id="IPR052032">
    <property type="entry name" value="ATP-dep_AA_Ligase"/>
</dbReference>
<sequence>MKKLLLLGGSTQQIPAIEYANKQGYHTVLCDYLPDNPGQHYVEKFYCVSTTDKEAILEVAKNECVDGIVAYASDPAAPTAAYVAEKLGLPTNPYKSVEILAFKDKFREFLRENNFNCPKAKGYSSLANAKQEINQFTFPVMVKPIDSSGSKGVVKVDKIEDFEDACKIAIDNSRSKKIIVEEFIVQDHDFMIAGDCFVIDGNVSFWGLLNSHRSTYVNPFVPIGTSYPLVISDKRLNLIKQETQKLFDLLDIHFGAFNIEIMIDRNDNLHFIEMGPRNGGNMIPDLLLMATGEDMVAATVELAMRRNYHFKSDVFLKKYISTHVLYSHENGAFVEVDYQNGIGKRL</sequence>
<dbReference type="Proteomes" id="UP000017148">
    <property type="component" value="Unassembled WGS sequence"/>
</dbReference>
<keyword evidence="3 4" id="KW-0067">ATP-binding</keyword>
<evidence type="ECO:0000259" key="5">
    <source>
        <dbReference type="PROSITE" id="PS50975"/>
    </source>
</evidence>
<name>U7D5H0_9BACT</name>
<dbReference type="Gene3D" id="3.30.1490.20">
    <property type="entry name" value="ATP-grasp fold, A domain"/>
    <property type="match status" value="1"/>
</dbReference>
<evidence type="ECO:0000256" key="1">
    <source>
        <dbReference type="ARBA" id="ARBA00022598"/>
    </source>
</evidence>
<dbReference type="SUPFAM" id="SSF52440">
    <property type="entry name" value="PreATP-grasp domain"/>
    <property type="match status" value="1"/>
</dbReference>
<evidence type="ECO:0000256" key="3">
    <source>
        <dbReference type="ARBA" id="ARBA00022840"/>
    </source>
</evidence>
<dbReference type="PROSITE" id="PS50975">
    <property type="entry name" value="ATP_GRASP"/>
    <property type="match status" value="1"/>
</dbReference>
<keyword evidence="2 4" id="KW-0547">Nucleotide-binding</keyword>
<comment type="caution">
    <text evidence="6">The sequence shown here is derived from an EMBL/GenBank/DDBJ whole genome shotgun (WGS) entry which is preliminary data.</text>
</comment>
<dbReference type="PATRIC" id="fig|1313304.3.peg.2226"/>
<organism evidence="6 7">
    <name type="scientific">Chitinivibrio alkaliphilus ACht1</name>
    <dbReference type="NCBI Taxonomy" id="1313304"/>
    <lineage>
        <taxon>Bacteria</taxon>
        <taxon>Pseudomonadati</taxon>
        <taxon>Fibrobacterota</taxon>
        <taxon>Chitinivibrionia</taxon>
        <taxon>Chitinivibrionales</taxon>
        <taxon>Chitinivibrionaceae</taxon>
        <taxon>Chitinivibrio</taxon>
    </lineage>
</organism>
<dbReference type="Gene3D" id="3.30.470.20">
    <property type="entry name" value="ATP-grasp fold, B domain"/>
    <property type="match status" value="1"/>
</dbReference>
<dbReference type="SUPFAM" id="SSF56059">
    <property type="entry name" value="Glutathione synthetase ATP-binding domain-like"/>
    <property type="match status" value="1"/>
</dbReference>
<dbReference type="eggNOG" id="COG0027">
    <property type="taxonomic scope" value="Bacteria"/>
</dbReference>
<dbReference type="InterPro" id="IPR013815">
    <property type="entry name" value="ATP_grasp_subdomain_1"/>
</dbReference>
<dbReference type="Gene3D" id="3.40.50.20">
    <property type="match status" value="1"/>
</dbReference>
<dbReference type="RefSeq" id="WP_022637693.1">
    <property type="nucleotide sequence ID" value="NZ_ASJR01000031.1"/>
</dbReference>
<evidence type="ECO:0000313" key="7">
    <source>
        <dbReference type="Proteomes" id="UP000017148"/>
    </source>
</evidence>
<proteinExistence type="predicted"/>
<dbReference type="EMBL" id="ASJR01000031">
    <property type="protein sequence ID" value="ERP30811.1"/>
    <property type="molecule type" value="Genomic_DNA"/>
</dbReference>
<dbReference type="GO" id="GO:0046872">
    <property type="term" value="F:metal ion binding"/>
    <property type="evidence" value="ECO:0007669"/>
    <property type="project" value="InterPro"/>
</dbReference>
<dbReference type="GO" id="GO:0005524">
    <property type="term" value="F:ATP binding"/>
    <property type="evidence" value="ECO:0007669"/>
    <property type="project" value="UniProtKB-UniRule"/>
</dbReference>
<reference evidence="6 7" key="1">
    <citation type="journal article" date="2013" name="Environ. Microbiol.">
        <title>Genome analysis of Chitinivibrio alkaliphilus gen. nov., sp. nov., a novel extremely haloalkaliphilic anaerobic chitinolytic bacterium from the candidate phylum Termite Group 3.</title>
        <authorList>
            <person name="Sorokin D.Y."/>
            <person name="Gumerov V.M."/>
            <person name="Rakitin A.L."/>
            <person name="Beletsky A.V."/>
            <person name="Damste J.S."/>
            <person name="Muyzer G."/>
            <person name="Mardanov A.V."/>
            <person name="Ravin N.V."/>
        </authorList>
    </citation>
    <scope>NUCLEOTIDE SEQUENCE [LARGE SCALE GENOMIC DNA]</scope>
    <source>
        <strain evidence="6 7">ACht1</strain>
    </source>
</reference>
<dbReference type="InterPro" id="IPR011761">
    <property type="entry name" value="ATP-grasp"/>
</dbReference>
<feature type="domain" description="ATP-grasp" evidence="5">
    <location>
        <begin position="107"/>
        <end position="304"/>
    </location>
</feature>
<gene>
    <name evidence="6" type="ORF">CALK_2336</name>
</gene>
<evidence type="ECO:0000256" key="2">
    <source>
        <dbReference type="ARBA" id="ARBA00022741"/>
    </source>
</evidence>
<dbReference type="OrthoDB" id="9803907at2"/>
<dbReference type="STRING" id="1313304.CALK_2336"/>
<protein>
    <submittedName>
        <fullName evidence="6">ATP-grasp protein</fullName>
    </submittedName>
</protein>
<keyword evidence="7" id="KW-1185">Reference proteome</keyword>
<evidence type="ECO:0000256" key="4">
    <source>
        <dbReference type="PROSITE-ProRule" id="PRU00409"/>
    </source>
</evidence>
<evidence type="ECO:0000313" key="6">
    <source>
        <dbReference type="EMBL" id="ERP30811.1"/>
    </source>
</evidence>
<dbReference type="PANTHER" id="PTHR43585:SF2">
    <property type="entry name" value="ATP-GRASP ENZYME FSQD"/>
    <property type="match status" value="1"/>
</dbReference>
<accession>U7D5H0</accession>
<dbReference type="GO" id="GO:0016874">
    <property type="term" value="F:ligase activity"/>
    <property type="evidence" value="ECO:0007669"/>
    <property type="project" value="UniProtKB-KW"/>
</dbReference>
<dbReference type="InterPro" id="IPR016185">
    <property type="entry name" value="PreATP-grasp_dom_sf"/>
</dbReference>